<dbReference type="Gene3D" id="1.10.10.10">
    <property type="entry name" value="Winged helix-like DNA-binding domain superfamily/Winged helix DNA-binding domain"/>
    <property type="match status" value="1"/>
</dbReference>
<evidence type="ECO:0000256" key="1">
    <source>
        <dbReference type="ARBA" id="ARBA00023015"/>
    </source>
</evidence>
<dbReference type="InterPro" id="IPR012318">
    <property type="entry name" value="HTH_CRP"/>
</dbReference>
<dbReference type="EMBL" id="JASNJE010000017">
    <property type="protein sequence ID" value="MDK3074218.1"/>
    <property type="molecule type" value="Genomic_DNA"/>
</dbReference>
<dbReference type="CDD" id="cd00038">
    <property type="entry name" value="CAP_ED"/>
    <property type="match status" value="1"/>
</dbReference>
<proteinExistence type="predicted"/>
<dbReference type="InterPro" id="IPR036388">
    <property type="entry name" value="WH-like_DNA-bd_sf"/>
</dbReference>
<feature type="domain" description="Cyclic nucleotide-binding" evidence="4">
    <location>
        <begin position="14"/>
        <end position="109"/>
    </location>
</feature>
<dbReference type="SUPFAM" id="SSF46785">
    <property type="entry name" value="Winged helix' DNA-binding domain"/>
    <property type="match status" value="1"/>
</dbReference>
<comment type="caution">
    <text evidence="6">The sequence shown here is derived from an EMBL/GenBank/DDBJ whole genome shotgun (WGS) entry which is preliminary data.</text>
</comment>
<dbReference type="Gene3D" id="2.60.120.10">
    <property type="entry name" value="Jelly Rolls"/>
    <property type="match status" value="1"/>
</dbReference>
<dbReference type="SMART" id="SM00100">
    <property type="entry name" value="cNMP"/>
    <property type="match status" value="1"/>
</dbReference>
<organism evidence="6 7">
    <name type="scientific">Sedimentitalea xiamensis</name>
    <dbReference type="NCBI Taxonomy" id="3050037"/>
    <lineage>
        <taxon>Bacteria</taxon>
        <taxon>Pseudomonadati</taxon>
        <taxon>Pseudomonadota</taxon>
        <taxon>Alphaproteobacteria</taxon>
        <taxon>Rhodobacterales</taxon>
        <taxon>Paracoccaceae</taxon>
        <taxon>Sedimentitalea</taxon>
    </lineage>
</organism>
<dbReference type="Pfam" id="PF13545">
    <property type="entry name" value="HTH_Crp_2"/>
    <property type="match status" value="1"/>
</dbReference>
<dbReference type="SUPFAM" id="SSF51206">
    <property type="entry name" value="cAMP-binding domain-like"/>
    <property type="match status" value="1"/>
</dbReference>
<dbReference type="PROSITE" id="PS51063">
    <property type="entry name" value="HTH_CRP_2"/>
    <property type="match status" value="1"/>
</dbReference>
<reference evidence="6 7" key="1">
    <citation type="submission" date="2023-05" db="EMBL/GenBank/DDBJ databases">
        <title>Sedimentitalea sp. nov. JM2-8.</title>
        <authorList>
            <person name="Huang J."/>
        </authorList>
    </citation>
    <scope>NUCLEOTIDE SEQUENCE [LARGE SCALE GENOMIC DNA]</scope>
    <source>
        <strain evidence="6 7">JM2-8</strain>
    </source>
</reference>
<evidence type="ECO:0000256" key="3">
    <source>
        <dbReference type="ARBA" id="ARBA00023163"/>
    </source>
</evidence>
<dbReference type="PROSITE" id="PS50042">
    <property type="entry name" value="CNMP_BINDING_3"/>
    <property type="match status" value="1"/>
</dbReference>
<dbReference type="InterPro" id="IPR036390">
    <property type="entry name" value="WH_DNA-bd_sf"/>
</dbReference>
<keyword evidence="1" id="KW-0805">Transcription regulation</keyword>
<dbReference type="SMART" id="SM00419">
    <property type="entry name" value="HTH_CRP"/>
    <property type="match status" value="1"/>
</dbReference>
<evidence type="ECO:0000313" key="7">
    <source>
        <dbReference type="Proteomes" id="UP001227126"/>
    </source>
</evidence>
<sequence length="233" mass="25204">MRINDSMAGKPQNLLDHLSAPVRTCLLSKARLRKYCRGATICLQGDRTTTLKVVQSGWVKLFRVQANGDEAVLATLSDGQSFEEIEALNGGESPSSVEALSDCIVLHIDLSAICDCENAYREISAAVLAAASGHLNAMRSDIEQLKVKSGAQRLVDFIVELSQLHGDQNELELPYGKVVLAGKLGMRPESLSRAFSRLKSLGIQSCNRRIIVTDMDALKLHLIEDGQGTGLAA</sequence>
<dbReference type="InterPro" id="IPR014710">
    <property type="entry name" value="RmlC-like_jellyroll"/>
</dbReference>
<gene>
    <name evidence="6" type="ORF">QO034_13955</name>
</gene>
<keyword evidence="3" id="KW-0804">Transcription</keyword>
<name>A0ABT7FGL7_9RHOB</name>
<feature type="domain" description="HTH crp-type" evidence="5">
    <location>
        <begin position="148"/>
        <end position="216"/>
    </location>
</feature>
<dbReference type="InterPro" id="IPR000595">
    <property type="entry name" value="cNMP-bd_dom"/>
</dbReference>
<evidence type="ECO:0000259" key="5">
    <source>
        <dbReference type="PROSITE" id="PS51063"/>
    </source>
</evidence>
<dbReference type="Proteomes" id="UP001227126">
    <property type="component" value="Unassembled WGS sequence"/>
</dbReference>
<keyword evidence="7" id="KW-1185">Reference proteome</keyword>
<evidence type="ECO:0000313" key="6">
    <source>
        <dbReference type="EMBL" id="MDK3074218.1"/>
    </source>
</evidence>
<protein>
    <submittedName>
        <fullName evidence="6">Crp/Fnr family transcriptional regulator</fullName>
    </submittedName>
</protein>
<dbReference type="InterPro" id="IPR018490">
    <property type="entry name" value="cNMP-bd_dom_sf"/>
</dbReference>
<keyword evidence="2" id="KW-0238">DNA-binding</keyword>
<dbReference type="Pfam" id="PF00027">
    <property type="entry name" value="cNMP_binding"/>
    <property type="match status" value="1"/>
</dbReference>
<evidence type="ECO:0000256" key="2">
    <source>
        <dbReference type="ARBA" id="ARBA00023125"/>
    </source>
</evidence>
<accession>A0ABT7FGL7</accession>
<evidence type="ECO:0000259" key="4">
    <source>
        <dbReference type="PROSITE" id="PS50042"/>
    </source>
</evidence>
<dbReference type="RefSeq" id="WP_284486153.1">
    <property type="nucleotide sequence ID" value="NZ_JASNJE010000017.1"/>
</dbReference>